<evidence type="ECO:0000256" key="1">
    <source>
        <dbReference type="SAM" id="MobiDB-lite"/>
    </source>
</evidence>
<accession>A0A2R6RIM1</accession>
<evidence type="ECO:0000313" key="2">
    <source>
        <dbReference type="EMBL" id="PSS29877.1"/>
    </source>
</evidence>
<gene>
    <name evidence="2" type="ORF">PHLCEN_2v2632</name>
</gene>
<protein>
    <submittedName>
        <fullName evidence="2">Uncharacterized protein</fullName>
    </submittedName>
</protein>
<dbReference type="AlphaFoldDB" id="A0A2R6RIM1"/>
<sequence length="140" mass="14964">MAIPVVALPPAGKGDNSEIVAPDATPSQLRAEETADAADPRKHEETATPTGVTNSEAEPATVTAAATAGQVMKGSTIFVPQVKNTTKHVCSCTWAHDHPNGTRAEWDSYWAKLSGEEKKRFDREARRLAAEAKANLKAKE</sequence>
<comment type="caution">
    <text evidence="2">The sequence shown here is derived from an EMBL/GenBank/DDBJ whole genome shotgun (WGS) entry which is preliminary data.</text>
</comment>
<feature type="region of interest" description="Disordered" evidence="1">
    <location>
        <begin position="1"/>
        <end position="59"/>
    </location>
</feature>
<reference evidence="2 3" key="1">
    <citation type="submission" date="2018-02" db="EMBL/GenBank/DDBJ databases">
        <title>Genome sequence of the basidiomycete white-rot fungus Phlebia centrifuga.</title>
        <authorList>
            <person name="Granchi Z."/>
            <person name="Peng M."/>
            <person name="de Vries R.P."/>
            <person name="Hilden K."/>
            <person name="Makela M.R."/>
            <person name="Grigoriev I."/>
            <person name="Riley R."/>
        </authorList>
    </citation>
    <scope>NUCLEOTIDE SEQUENCE [LARGE SCALE GENOMIC DNA]</scope>
    <source>
        <strain evidence="2 3">FBCC195</strain>
    </source>
</reference>
<organism evidence="2 3">
    <name type="scientific">Hermanssonia centrifuga</name>
    <dbReference type="NCBI Taxonomy" id="98765"/>
    <lineage>
        <taxon>Eukaryota</taxon>
        <taxon>Fungi</taxon>
        <taxon>Dikarya</taxon>
        <taxon>Basidiomycota</taxon>
        <taxon>Agaricomycotina</taxon>
        <taxon>Agaricomycetes</taxon>
        <taxon>Polyporales</taxon>
        <taxon>Meruliaceae</taxon>
        <taxon>Hermanssonia</taxon>
    </lineage>
</organism>
<feature type="compositionally biased region" description="Basic and acidic residues" evidence="1">
    <location>
        <begin position="30"/>
        <end position="46"/>
    </location>
</feature>
<evidence type="ECO:0000313" key="3">
    <source>
        <dbReference type="Proteomes" id="UP000186601"/>
    </source>
</evidence>
<feature type="compositionally biased region" description="Polar residues" evidence="1">
    <location>
        <begin position="47"/>
        <end position="56"/>
    </location>
</feature>
<keyword evidence="3" id="KW-1185">Reference proteome</keyword>
<dbReference type="EMBL" id="MLYV02000247">
    <property type="protein sequence ID" value="PSS29877.1"/>
    <property type="molecule type" value="Genomic_DNA"/>
</dbReference>
<dbReference type="Proteomes" id="UP000186601">
    <property type="component" value="Unassembled WGS sequence"/>
</dbReference>
<proteinExistence type="predicted"/>
<name>A0A2R6RIM1_9APHY</name>